<dbReference type="Proteomes" id="UP000245125">
    <property type="component" value="Unassembled WGS sequence"/>
</dbReference>
<keyword evidence="1" id="KW-0812">Transmembrane</keyword>
<reference evidence="3" key="1">
    <citation type="submission" date="2018-03" db="EMBL/GenBank/DDBJ databases">
        <authorList>
            <person name="Zecchin S."/>
        </authorList>
    </citation>
    <scope>NUCLEOTIDE SEQUENCE [LARGE SCALE GENOMIC DNA]</scope>
</reference>
<dbReference type="AlphaFoldDB" id="A0A2U3QI52"/>
<evidence type="ECO:0000256" key="1">
    <source>
        <dbReference type="SAM" id="Phobius"/>
    </source>
</evidence>
<gene>
    <name evidence="2" type="ORF">NBG4_420016</name>
</gene>
<evidence type="ECO:0000313" key="3">
    <source>
        <dbReference type="Proteomes" id="UP000245125"/>
    </source>
</evidence>
<dbReference type="EMBL" id="OUUY01000089">
    <property type="protein sequence ID" value="SPQ01092.1"/>
    <property type="molecule type" value="Genomic_DNA"/>
</dbReference>
<feature type="transmembrane region" description="Helical" evidence="1">
    <location>
        <begin position="12"/>
        <end position="35"/>
    </location>
</feature>
<keyword evidence="1" id="KW-0472">Membrane</keyword>
<keyword evidence="1" id="KW-1133">Transmembrane helix</keyword>
<proteinExistence type="predicted"/>
<keyword evidence="3" id="KW-1185">Reference proteome</keyword>
<name>A0A2U3QI52_9BACT</name>
<accession>A0A2U3QI52</accession>
<organism evidence="2 3">
    <name type="scientific">Candidatus Sulfobium mesophilum</name>
    <dbReference type="NCBI Taxonomy" id="2016548"/>
    <lineage>
        <taxon>Bacteria</taxon>
        <taxon>Pseudomonadati</taxon>
        <taxon>Nitrospirota</taxon>
        <taxon>Nitrospiria</taxon>
        <taxon>Nitrospirales</taxon>
        <taxon>Nitrospiraceae</taxon>
        <taxon>Candidatus Sulfobium</taxon>
    </lineage>
</organism>
<sequence>MKAVNLSRTIMGAVIMTGLFFYQPVAYVASAAMILSGLTGT</sequence>
<evidence type="ECO:0000313" key="2">
    <source>
        <dbReference type="EMBL" id="SPQ01092.1"/>
    </source>
</evidence>
<protein>
    <submittedName>
        <fullName evidence="2">Uncharacterized protein</fullName>
    </submittedName>
</protein>